<protein>
    <recommendedName>
        <fullName evidence="3 9">Lactoylglutathione lyase</fullName>
        <ecNumber evidence="3 9">4.4.1.5</ecNumber>
    </recommendedName>
    <alternativeName>
        <fullName evidence="9">Glyoxalase I</fullName>
    </alternativeName>
</protein>
<evidence type="ECO:0000256" key="3">
    <source>
        <dbReference type="ARBA" id="ARBA00012081"/>
    </source>
</evidence>
<dbReference type="GO" id="GO:0004462">
    <property type="term" value="F:lactoylglutathione lyase activity"/>
    <property type="evidence" value="ECO:0007669"/>
    <property type="project" value="UniProtKB-UniRule"/>
</dbReference>
<feature type="binding site" evidence="8">
    <location>
        <position position="265"/>
    </location>
    <ligand>
        <name>Zn(2+)</name>
        <dbReference type="ChEBI" id="CHEBI:29105"/>
        <note>ligand shared between dimeric partners</note>
    </ligand>
</feature>
<comment type="pathway">
    <text evidence="1 9">Secondary metabolite metabolism; methylglyoxal degradation; (R)-lactate from methylglyoxal: step 1/2.</text>
</comment>
<dbReference type="PROSITE" id="PS51819">
    <property type="entry name" value="VOC"/>
    <property type="match status" value="2"/>
</dbReference>
<dbReference type="GeneID" id="26841998"/>
<dbReference type="Proteomes" id="UP000054251">
    <property type="component" value="Unassembled WGS sequence"/>
</dbReference>
<dbReference type="RefSeq" id="XP_015465347.1">
    <property type="nucleotide sequence ID" value="XM_015613818.1"/>
</dbReference>
<evidence type="ECO:0000313" key="12">
    <source>
        <dbReference type="Proteomes" id="UP000054251"/>
    </source>
</evidence>
<dbReference type="SUPFAM" id="SSF54593">
    <property type="entry name" value="Glyoxalase/Bleomycin resistance protein/Dihydroxybiphenyl dioxygenase"/>
    <property type="match status" value="2"/>
</dbReference>
<evidence type="ECO:0000256" key="8">
    <source>
        <dbReference type="PIRSR" id="PIRSR604361-3"/>
    </source>
</evidence>
<dbReference type="Gene3D" id="3.10.180.10">
    <property type="entry name" value="2,3-Dihydroxybiphenyl 1,2-Dioxygenase, domain 1"/>
    <property type="match status" value="2"/>
</dbReference>
<feature type="domain" description="VOC" evidence="10">
    <location>
        <begin position="9"/>
        <end position="150"/>
    </location>
</feature>
<evidence type="ECO:0000256" key="4">
    <source>
        <dbReference type="ARBA" id="ARBA00022723"/>
    </source>
</evidence>
<dbReference type="PROSITE" id="PS00934">
    <property type="entry name" value="GLYOXALASE_I_1"/>
    <property type="match status" value="2"/>
</dbReference>
<feature type="binding site" evidence="8">
    <location>
        <position position="315"/>
    </location>
    <ligand>
        <name>Zn(2+)</name>
        <dbReference type="ChEBI" id="CHEBI:29105"/>
        <note>ligand shared between dimeric partners</note>
    </ligand>
</feature>
<keyword evidence="12" id="KW-1185">Reference proteome</keyword>
<comment type="caution">
    <text evidence="11">The sequence shown here is derived from an EMBL/GenBank/DDBJ whole genome shotgun (WGS) entry which is preliminary data.</text>
</comment>
<dbReference type="InterPro" id="IPR004360">
    <property type="entry name" value="Glyas_Fos-R_dOase_dom"/>
</dbReference>
<evidence type="ECO:0000256" key="2">
    <source>
        <dbReference type="ARBA" id="ARBA00010363"/>
    </source>
</evidence>
<dbReference type="PROSITE" id="PS00935">
    <property type="entry name" value="GLYOXALASE_I_2"/>
    <property type="match status" value="1"/>
</dbReference>
<dbReference type="CDD" id="cd07233">
    <property type="entry name" value="GlxI_Zn"/>
    <property type="match status" value="2"/>
</dbReference>
<sequence>MPSFNKSFVMNHTCLRIKDPKVSIPFYTDILGMKLIATLPFPDSKFTLYMLAYDNGDNDNDLSWSAREGVLELCHNHGVENDESYKLNNGNGDEFRGFGHICVSVDNIEAAEAQLLSNGVKFQKKLSDGRQKTIAFALDPNGYWIELIENGQGKVSNKTDSTNYKLNHTMIRVKDPKKSLDFYRNVLGMKLFSTSVHEGAKFTLYFLGYEHDPSFKEDTLSREEQSKKQGVIELTHNWGTESDNEFKGYHNGNSTENGAIQGYGHTCVSCNDPSKFCEEINAEFGEANIDWAVQWGKGGIKQLAFIRDPDGYSIEIINSVFKQ</sequence>
<keyword evidence="5 8" id="KW-0862">Zinc</keyword>
<feature type="domain" description="VOC" evidence="10">
    <location>
        <begin position="165"/>
        <end position="319"/>
    </location>
</feature>
<reference evidence="11 12" key="1">
    <citation type="submission" date="2015-11" db="EMBL/GenBank/DDBJ databases">
        <title>The genome of Debaryomyces fabryi.</title>
        <authorList>
            <person name="Tafer H."/>
            <person name="Lopandic K."/>
        </authorList>
    </citation>
    <scope>NUCLEOTIDE SEQUENCE [LARGE SCALE GENOMIC DNA]</scope>
    <source>
        <strain evidence="11 12">CBS 789</strain>
    </source>
</reference>
<organism evidence="11 12">
    <name type="scientific">Debaryomyces fabryi</name>
    <dbReference type="NCBI Taxonomy" id="58627"/>
    <lineage>
        <taxon>Eukaryota</taxon>
        <taxon>Fungi</taxon>
        <taxon>Dikarya</taxon>
        <taxon>Ascomycota</taxon>
        <taxon>Saccharomycotina</taxon>
        <taxon>Pichiomycetes</taxon>
        <taxon>Debaryomycetaceae</taxon>
        <taxon>Debaryomyces</taxon>
    </lineage>
</organism>
<proteinExistence type="inferred from homology"/>
<comment type="cofactor">
    <cofactor evidence="8">
        <name>Zn(2+)</name>
        <dbReference type="ChEBI" id="CHEBI:29105"/>
    </cofactor>
    <text evidence="8">Binds 1 zinc ion per subunit. In the homodimer, two zinc ions are bound between subunits.</text>
</comment>
<evidence type="ECO:0000256" key="5">
    <source>
        <dbReference type="ARBA" id="ARBA00022833"/>
    </source>
</evidence>
<dbReference type="InterPro" id="IPR018146">
    <property type="entry name" value="Glyoxalase_1_CS"/>
</dbReference>
<evidence type="ECO:0000256" key="6">
    <source>
        <dbReference type="ARBA" id="ARBA00023239"/>
    </source>
</evidence>
<keyword evidence="6 9" id="KW-0456">Lyase</keyword>
<dbReference type="PANTHER" id="PTHR10374">
    <property type="entry name" value="LACTOYLGLUTATHIONE LYASE GLYOXALASE I"/>
    <property type="match status" value="1"/>
</dbReference>
<comment type="function">
    <text evidence="9">Catalyzes the conversion of hemimercaptal, formed from methylglyoxal and glutathione, to S-lactoylglutathione.</text>
</comment>
<evidence type="ECO:0000259" key="10">
    <source>
        <dbReference type="PROSITE" id="PS51819"/>
    </source>
</evidence>
<dbReference type="EMBL" id="LMYN01000159">
    <property type="protein sequence ID" value="KRZ99244.1"/>
    <property type="molecule type" value="Genomic_DNA"/>
</dbReference>
<dbReference type="UniPathway" id="UPA00619">
    <property type="reaction ID" value="UER00675"/>
</dbReference>
<dbReference type="GO" id="GO:0046872">
    <property type="term" value="F:metal ion binding"/>
    <property type="evidence" value="ECO:0007669"/>
    <property type="project" value="UniProtKB-UniRule"/>
</dbReference>
<evidence type="ECO:0000256" key="1">
    <source>
        <dbReference type="ARBA" id="ARBA00005008"/>
    </source>
</evidence>
<feature type="binding site" evidence="8">
    <location>
        <position position="233"/>
    </location>
    <ligand>
        <name>Zn(2+)</name>
        <dbReference type="ChEBI" id="CHEBI:29105"/>
        <note>ligand shared between dimeric partners</note>
    </ligand>
</feature>
<dbReference type="InterPro" id="IPR029068">
    <property type="entry name" value="Glyas_Bleomycin-R_OHBP_Dase"/>
</dbReference>
<evidence type="ECO:0000313" key="11">
    <source>
        <dbReference type="EMBL" id="KRZ99244.1"/>
    </source>
</evidence>
<keyword evidence="4 8" id="KW-0479">Metal-binding</keyword>
<comment type="catalytic activity">
    <reaction evidence="9">
        <text>(R)-S-lactoylglutathione = methylglyoxal + glutathione</text>
        <dbReference type="Rhea" id="RHEA:19069"/>
        <dbReference type="ChEBI" id="CHEBI:17158"/>
        <dbReference type="ChEBI" id="CHEBI:57474"/>
        <dbReference type="ChEBI" id="CHEBI:57925"/>
        <dbReference type="EC" id="4.4.1.5"/>
    </reaction>
</comment>
<dbReference type="AlphaFoldDB" id="A0A0V1PSL6"/>
<comment type="similarity">
    <text evidence="2 9">Belongs to the glyoxalase I family.</text>
</comment>
<evidence type="ECO:0000256" key="7">
    <source>
        <dbReference type="PIRSR" id="PIRSR604361-1"/>
    </source>
</evidence>
<dbReference type="PANTHER" id="PTHR10374:SF30">
    <property type="entry name" value="LACTOYLGLUTATHIONE LYASE"/>
    <property type="match status" value="1"/>
</dbReference>
<dbReference type="OrthoDB" id="16820at2759"/>
<dbReference type="InterPro" id="IPR004361">
    <property type="entry name" value="Glyoxalase_1"/>
</dbReference>
<dbReference type="NCBIfam" id="TIGR00068">
    <property type="entry name" value="glyox_I"/>
    <property type="match status" value="2"/>
</dbReference>
<dbReference type="EC" id="4.4.1.5" evidence="3 9"/>
<feature type="active site" description="Proton donor/acceptor" evidence="7">
    <location>
        <position position="315"/>
    </location>
</feature>
<name>A0A0V1PSL6_9ASCO</name>
<dbReference type="InterPro" id="IPR037523">
    <property type="entry name" value="VOC_core"/>
</dbReference>
<gene>
    <name evidence="11" type="ORF">AC631_04989</name>
</gene>
<evidence type="ECO:0000256" key="9">
    <source>
        <dbReference type="RuleBase" id="RU361179"/>
    </source>
</evidence>
<dbReference type="Pfam" id="PF00903">
    <property type="entry name" value="Glyoxalase"/>
    <property type="match status" value="2"/>
</dbReference>
<accession>A0A0V1PSL6</accession>